<organism evidence="1 2">
    <name type="scientific">Corynascus novoguineensis</name>
    <dbReference type="NCBI Taxonomy" id="1126955"/>
    <lineage>
        <taxon>Eukaryota</taxon>
        <taxon>Fungi</taxon>
        <taxon>Dikarya</taxon>
        <taxon>Ascomycota</taxon>
        <taxon>Pezizomycotina</taxon>
        <taxon>Sordariomycetes</taxon>
        <taxon>Sordariomycetidae</taxon>
        <taxon>Sordariales</taxon>
        <taxon>Chaetomiaceae</taxon>
        <taxon>Corynascus</taxon>
    </lineage>
</organism>
<dbReference type="Proteomes" id="UP001303647">
    <property type="component" value="Unassembled WGS sequence"/>
</dbReference>
<proteinExistence type="predicted"/>
<dbReference type="AlphaFoldDB" id="A0AAN7HAX4"/>
<accession>A0AAN7HAX4</accession>
<evidence type="ECO:0000313" key="2">
    <source>
        <dbReference type="Proteomes" id="UP001303647"/>
    </source>
</evidence>
<sequence length="106" mass="11382">LGLIYLEETLPVDDGVYIVIVVSPPPEALRDRAAVAGSAPSGGGQEIGNHGSYKVMIQKSAGEERTVTLHIGDILQLDEDKRMKATGGRIALIVLKYDVVHENHAH</sequence>
<evidence type="ECO:0000313" key="1">
    <source>
        <dbReference type="EMBL" id="KAK4243091.1"/>
    </source>
</evidence>
<gene>
    <name evidence="1" type="ORF">C7999DRAFT_18506</name>
</gene>
<protein>
    <submittedName>
        <fullName evidence="1">Uncharacterized protein</fullName>
    </submittedName>
</protein>
<comment type="caution">
    <text evidence="1">The sequence shown here is derived from an EMBL/GenBank/DDBJ whole genome shotgun (WGS) entry which is preliminary data.</text>
</comment>
<feature type="non-terminal residue" evidence="1">
    <location>
        <position position="1"/>
    </location>
</feature>
<keyword evidence="2" id="KW-1185">Reference proteome</keyword>
<dbReference type="EMBL" id="MU857884">
    <property type="protein sequence ID" value="KAK4243091.1"/>
    <property type="molecule type" value="Genomic_DNA"/>
</dbReference>
<reference evidence="1" key="2">
    <citation type="submission" date="2023-05" db="EMBL/GenBank/DDBJ databases">
        <authorList>
            <consortium name="Lawrence Berkeley National Laboratory"/>
            <person name="Steindorff A."/>
            <person name="Hensen N."/>
            <person name="Bonometti L."/>
            <person name="Westerberg I."/>
            <person name="Brannstrom I.O."/>
            <person name="Guillou S."/>
            <person name="Cros-Aarteil S."/>
            <person name="Calhoun S."/>
            <person name="Haridas S."/>
            <person name="Kuo A."/>
            <person name="Mondo S."/>
            <person name="Pangilinan J."/>
            <person name="Riley R."/>
            <person name="Labutti K."/>
            <person name="Andreopoulos B."/>
            <person name="Lipzen A."/>
            <person name="Chen C."/>
            <person name="Yanf M."/>
            <person name="Daum C."/>
            <person name="Ng V."/>
            <person name="Clum A."/>
            <person name="Ohm R."/>
            <person name="Martin F."/>
            <person name="Silar P."/>
            <person name="Natvig D."/>
            <person name="Lalanne C."/>
            <person name="Gautier V."/>
            <person name="Ament-Velasquez S.L."/>
            <person name="Kruys A."/>
            <person name="Hutchinson M.I."/>
            <person name="Powell A.J."/>
            <person name="Barry K."/>
            <person name="Miller A.N."/>
            <person name="Grigoriev I.V."/>
            <person name="Debuchy R."/>
            <person name="Gladieux P."/>
            <person name="Thoren M.H."/>
            <person name="Johannesson H."/>
        </authorList>
    </citation>
    <scope>NUCLEOTIDE SEQUENCE</scope>
    <source>
        <strain evidence="1">CBS 359.72</strain>
    </source>
</reference>
<reference evidence="1" key="1">
    <citation type="journal article" date="2023" name="Mol. Phylogenet. Evol.">
        <title>Genome-scale phylogeny and comparative genomics of the fungal order Sordariales.</title>
        <authorList>
            <person name="Hensen N."/>
            <person name="Bonometti L."/>
            <person name="Westerberg I."/>
            <person name="Brannstrom I.O."/>
            <person name="Guillou S."/>
            <person name="Cros-Aarteil S."/>
            <person name="Calhoun S."/>
            <person name="Haridas S."/>
            <person name="Kuo A."/>
            <person name="Mondo S."/>
            <person name="Pangilinan J."/>
            <person name="Riley R."/>
            <person name="LaButti K."/>
            <person name="Andreopoulos B."/>
            <person name="Lipzen A."/>
            <person name="Chen C."/>
            <person name="Yan M."/>
            <person name="Daum C."/>
            <person name="Ng V."/>
            <person name="Clum A."/>
            <person name="Steindorff A."/>
            <person name="Ohm R.A."/>
            <person name="Martin F."/>
            <person name="Silar P."/>
            <person name="Natvig D.O."/>
            <person name="Lalanne C."/>
            <person name="Gautier V."/>
            <person name="Ament-Velasquez S.L."/>
            <person name="Kruys A."/>
            <person name="Hutchinson M.I."/>
            <person name="Powell A.J."/>
            <person name="Barry K."/>
            <person name="Miller A.N."/>
            <person name="Grigoriev I.V."/>
            <person name="Debuchy R."/>
            <person name="Gladieux P."/>
            <person name="Hiltunen Thoren M."/>
            <person name="Johannesson H."/>
        </authorList>
    </citation>
    <scope>NUCLEOTIDE SEQUENCE</scope>
    <source>
        <strain evidence="1">CBS 359.72</strain>
    </source>
</reference>
<name>A0AAN7HAX4_9PEZI</name>